<feature type="coiled-coil region" evidence="1">
    <location>
        <begin position="149"/>
        <end position="176"/>
    </location>
</feature>
<name>A0A9Q1K0N3_9CARY</name>
<dbReference type="EMBL" id="JAKOGI010000442">
    <property type="protein sequence ID" value="KAJ8434951.1"/>
    <property type="molecule type" value="Genomic_DNA"/>
</dbReference>
<evidence type="ECO:0000256" key="1">
    <source>
        <dbReference type="SAM" id="Coils"/>
    </source>
</evidence>
<keyword evidence="4" id="KW-1185">Reference proteome</keyword>
<dbReference type="OrthoDB" id="1000931at2759"/>
<comment type="caution">
    <text evidence="3">The sequence shown here is derived from an EMBL/GenBank/DDBJ whole genome shotgun (WGS) entry which is preliminary data.</text>
</comment>
<feature type="region of interest" description="Disordered" evidence="2">
    <location>
        <begin position="1"/>
        <end position="21"/>
    </location>
</feature>
<reference evidence="3" key="1">
    <citation type="submission" date="2022-04" db="EMBL/GenBank/DDBJ databases">
        <title>Carnegiea gigantea Genome sequencing and assembly v2.</title>
        <authorList>
            <person name="Copetti D."/>
            <person name="Sanderson M.J."/>
            <person name="Burquez A."/>
            <person name="Wojciechowski M.F."/>
        </authorList>
    </citation>
    <scope>NUCLEOTIDE SEQUENCE</scope>
    <source>
        <strain evidence="3">SGP5-SGP5p</strain>
        <tissue evidence="3">Aerial part</tissue>
    </source>
</reference>
<evidence type="ECO:0000256" key="2">
    <source>
        <dbReference type="SAM" id="MobiDB-lite"/>
    </source>
</evidence>
<evidence type="ECO:0000313" key="4">
    <source>
        <dbReference type="Proteomes" id="UP001153076"/>
    </source>
</evidence>
<sequence>MKKMKRAMAGSSPHSETREDVDMAEMGLESPNVPETAPLNASLTGNRRTISHRDKLQRNNPNLHFDTRENPIYGKEQCNKRNGGGIAPQVSENHGTNKEVDAIPLCDHGSRFRALANLDLNVDVEATMEGEEALGNKEDSIYSKEIPNLGEAENGIINLENILEQLMENILGKENISHTSISQPQGKQDMARAGTHLQFNNPTNSQPIRAFPMQGTRGGARSRDFLHMVKECVRMQHPQIIVLLETHVSRSRADDVCNNIGFRGQYRVEAQDYQGGIWILWLEDVIQVRILKAHEQFVTAEISPGGGGVGYLQ</sequence>
<dbReference type="PANTHER" id="PTHR35218:SF9">
    <property type="entry name" value="ENDONUCLEASE_EXONUCLEASE_PHOSPHATASE DOMAIN-CONTAINING PROTEIN"/>
    <property type="match status" value="1"/>
</dbReference>
<organism evidence="3 4">
    <name type="scientific">Carnegiea gigantea</name>
    <dbReference type="NCBI Taxonomy" id="171969"/>
    <lineage>
        <taxon>Eukaryota</taxon>
        <taxon>Viridiplantae</taxon>
        <taxon>Streptophyta</taxon>
        <taxon>Embryophyta</taxon>
        <taxon>Tracheophyta</taxon>
        <taxon>Spermatophyta</taxon>
        <taxon>Magnoliopsida</taxon>
        <taxon>eudicotyledons</taxon>
        <taxon>Gunneridae</taxon>
        <taxon>Pentapetalae</taxon>
        <taxon>Caryophyllales</taxon>
        <taxon>Cactineae</taxon>
        <taxon>Cactaceae</taxon>
        <taxon>Cactoideae</taxon>
        <taxon>Echinocereeae</taxon>
        <taxon>Carnegiea</taxon>
    </lineage>
</organism>
<protein>
    <submittedName>
        <fullName evidence="3">Uncharacterized protein</fullName>
    </submittedName>
</protein>
<proteinExistence type="predicted"/>
<dbReference type="PANTHER" id="PTHR35218">
    <property type="entry name" value="RNASE H DOMAIN-CONTAINING PROTEIN"/>
    <property type="match status" value="1"/>
</dbReference>
<evidence type="ECO:0000313" key="3">
    <source>
        <dbReference type="EMBL" id="KAJ8434951.1"/>
    </source>
</evidence>
<keyword evidence="1" id="KW-0175">Coiled coil</keyword>
<dbReference type="AlphaFoldDB" id="A0A9Q1K0N3"/>
<gene>
    <name evidence="3" type="ORF">Cgig2_025987</name>
</gene>
<accession>A0A9Q1K0N3</accession>
<dbReference type="Proteomes" id="UP001153076">
    <property type="component" value="Unassembled WGS sequence"/>
</dbReference>